<protein>
    <recommendedName>
        <fullName evidence="3">Isoprenyl transferase</fullName>
    </recommendedName>
</protein>
<dbReference type="InterPro" id="IPR036424">
    <property type="entry name" value="UPP_synth-like_sf"/>
</dbReference>
<reference evidence="2" key="1">
    <citation type="journal article" date="2014" name="Front. Microbiol.">
        <title>High frequency of phylogenetically diverse reductive dehalogenase-homologous genes in deep subseafloor sedimentary metagenomes.</title>
        <authorList>
            <person name="Kawai M."/>
            <person name="Futagami T."/>
            <person name="Toyoda A."/>
            <person name="Takaki Y."/>
            <person name="Nishi S."/>
            <person name="Hori S."/>
            <person name="Arai W."/>
            <person name="Tsubouchi T."/>
            <person name="Morono Y."/>
            <person name="Uchiyama I."/>
            <person name="Ito T."/>
            <person name="Fujiyama A."/>
            <person name="Inagaki F."/>
            <person name="Takami H."/>
        </authorList>
    </citation>
    <scope>NUCLEOTIDE SEQUENCE</scope>
    <source>
        <strain evidence="2">Expedition CK06-06</strain>
    </source>
</reference>
<accession>X1L4Z6</accession>
<sequence length="230" mass="26728">MKKIAILPNHVAIVPDGNGRWAEKHGLPRLKGHQAGAKNMYILVKYLNEYPIKYLTLYGFSTENWNRPKYEVSGLFYILKEFIGKYILEIHERGIKLRHLGRLGELPQNLQQTINRGVELTKDNTGMLLSIAFNYGGRTEILDAVRHIIADGIPPKNIDEKLFNSYLYTTGLPEVDLVIRTAAELRLSNFLIWQSAYSEYYFTDVLWPDFDKKEMEKALLDYSQRQRRFG</sequence>
<dbReference type="InterPro" id="IPR001441">
    <property type="entry name" value="UPP_synth-like"/>
</dbReference>
<evidence type="ECO:0008006" key="3">
    <source>
        <dbReference type="Google" id="ProtNLM"/>
    </source>
</evidence>
<organism evidence="2">
    <name type="scientific">marine sediment metagenome</name>
    <dbReference type="NCBI Taxonomy" id="412755"/>
    <lineage>
        <taxon>unclassified sequences</taxon>
        <taxon>metagenomes</taxon>
        <taxon>ecological metagenomes</taxon>
    </lineage>
</organism>
<feature type="non-terminal residue" evidence="2">
    <location>
        <position position="230"/>
    </location>
</feature>
<dbReference type="Gene3D" id="3.40.1180.10">
    <property type="entry name" value="Decaprenyl diphosphate synthase-like"/>
    <property type="match status" value="1"/>
</dbReference>
<name>X1L4Z6_9ZZZZ</name>
<dbReference type="NCBIfam" id="TIGR00055">
    <property type="entry name" value="uppS"/>
    <property type="match status" value="1"/>
</dbReference>
<dbReference type="GO" id="GO:0005829">
    <property type="term" value="C:cytosol"/>
    <property type="evidence" value="ECO:0007669"/>
    <property type="project" value="TreeGrafter"/>
</dbReference>
<dbReference type="PANTHER" id="PTHR10291">
    <property type="entry name" value="DEHYDRODOLICHYL DIPHOSPHATE SYNTHASE FAMILY MEMBER"/>
    <property type="match status" value="1"/>
</dbReference>
<dbReference type="EMBL" id="BARV01003969">
    <property type="protein sequence ID" value="GAI14038.1"/>
    <property type="molecule type" value="Genomic_DNA"/>
</dbReference>
<dbReference type="AlphaFoldDB" id="X1L4Z6"/>
<dbReference type="GO" id="GO:0030145">
    <property type="term" value="F:manganese ion binding"/>
    <property type="evidence" value="ECO:0007669"/>
    <property type="project" value="TreeGrafter"/>
</dbReference>
<gene>
    <name evidence="2" type="ORF">S06H3_09142</name>
</gene>
<dbReference type="Pfam" id="PF01255">
    <property type="entry name" value="Prenyltransf"/>
    <property type="match status" value="1"/>
</dbReference>
<comment type="caution">
    <text evidence="2">The sequence shown here is derived from an EMBL/GenBank/DDBJ whole genome shotgun (WGS) entry which is preliminary data.</text>
</comment>
<dbReference type="GO" id="GO:0008834">
    <property type="term" value="F:ditrans,polycis-undecaprenyl-diphosphate synthase [(2E,6E)-farnesyl-diphosphate specific] activity"/>
    <property type="evidence" value="ECO:0007669"/>
    <property type="project" value="TreeGrafter"/>
</dbReference>
<dbReference type="CDD" id="cd00475">
    <property type="entry name" value="Cis_IPPS"/>
    <property type="match status" value="1"/>
</dbReference>
<dbReference type="HAMAP" id="MF_01139">
    <property type="entry name" value="ISPT"/>
    <property type="match status" value="1"/>
</dbReference>
<evidence type="ECO:0000313" key="2">
    <source>
        <dbReference type="EMBL" id="GAI14038.1"/>
    </source>
</evidence>
<dbReference type="SUPFAM" id="SSF64005">
    <property type="entry name" value="Undecaprenyl diphosphate synthase"/>
    <property type="match status" value="1"/>
</dbReference>
<dbReference type="PANTHER" id="PTHR10291:SF0">
    <property type="entry name" value="DEHYDRODOLICHYL DIPHOSPHATE SYNTHASE 2"/>
    <property type="match status" value="1"/>
</dbReference>
<keyword evidence="1" id="KW-0808">Transferase</keyword>
<dbReference type="GO" id="GO:0000287">
    <property type="term" value="F:magnesium ion binding"/>
    <property type="evidence" value="ECO:0007669"/>
    <property type="project" value="TreeGrafter"/>
</dbReference>
<evidence type="ECO:0000256" key="1">
    <source>
        <dbReference type="ARBA" id="ARBA00022679"/>
    </source>
</evidence>
<dbReference type="GO" id="GO:0016094">
    <property type="term" value="P:polyprenol biosynthetic process"/>
    <property type="evidence" value="ECO:0007669"/>
    <property type="project" value="TreeGrafter"/>
</dbReference>
<proteinExistence type="inferred from homology"/>
<dbReference type="FunFam" id="3.40.1180.10:FF:000001">
    <property type="entry name" value="(2E,6E)-farnesyl-diphosphate-specific ditrans,polycis-undecaprenyl-diphosphate synthase"/>
    <property type="match status" value="1"/>
</dbReference>